<dbReference type="AlphaFoldDB" id="A0A2T5YU17"/>
<name>A0A2T5YU17_9BACT</name>
<evidence type="ECO:0000313" key="3">
    <source>
        <dbReference type="EMBL" id="PTX22815.1"/>
    </source>
</evidence>
<organism evidence="3 4">
    <name type="scientific">Pontibacter mucosus</name>
    <dbReference type="NCBI Taxonomy" id="1649266"/>
    <lineage>
        <taxon>Bacteria</taxon>
        <taxon>Pseudomonadati</taxon>
        <taxon>Bacteroidota</taxon>
        <taxon>Cytophagia</taxon>
        <taxon>Cytophagales</taxon>
        <taxon>Hymenobacteraceae</taxon>
        <taxon>Pontibacter</taxon>
    </lineage>
</organism>
<evidence type="ECO:0000256" key="2">
    <source>
        <dbReference type="SAM" id="SignalP"/>
    </source>
</evidence>
<gene>
    <name evidence="3" type="ORF">C8N40_101643</name>
</gene>
<dbReference type="RefSeq" id="WP_170114006.1">
    <property type="nucleotide sequence ID" value="NZ_QBKI01000001.1"/>
</dbReference>
<feature type="compositionally biased region" description="Acidic residues" evidence="1">
    <location>
        <begin position="40"/>
        <end position="52"/>
    </location>
</feature>
<keyword evidence="2" id="KW-0732">Signal</keyword>
<evidence type="ECO:0000256" key="1">
    <source>
        <dbReference type="SAM" id="MobiDB-lite"/>
    </source>
</evidence>
<feature type="signal peptide" evidence="2">
    <location>
        <begin position="1"/>
        <end position="23"/>
    </location>
</feature>
<feature type="region of interest" description="Disordered" evidence="1">
    <location>
        <begin position="19"/>
        <end position="58"/>
    </location>
</feature>
<dbReference type="PROSITE" id="PS51257">
    <property type="entry name" value="PROKAR_LIPOPROTEIN"/>
    <property type="match status" value="1"/>
</dbReference>
<proteinExistence type="predicted"/>
<dbReference type="EMBL" id="QBKI01000001">
    <property type="protein sequence ID" value="PTX22815.1"/>
    <property type="molecule type" value="Genomic_DNA"/>
</dbReference>
<accession>A0A2T5YU17</accession>
<reference evidence="3 4" key="1">
    <citation type="submission" date="2018-04" db="EMBL/GenBank/DDBJ databases">
        <title>Genomic Encyclopedia of Archaeal and Bacterial Type Strains, Phase II (KMG-II): from individual species to whole genera.</title>
        <authorList>
            <person name="Goeker M."/>
        </authorList>
    </citation>
    <scope>NUCLEOTIDE SEQUENCE [LARGE SCALE GENOMIC DNA]</scope>
    <source>
        <strain evidence="3 4">DSM 100162</strain>
    </source>
</reference>
<sequence length="58" mass="6227">MKKVLYTFTLAGLVSLASCSSPAEEGRDTTEVREDQAQETAEDMEDAAEDADTSAVIE</sequence>
<feature type="chain" id="PRO_5015731251" evidence="2">
    <location>
        <begin position="24"/>
        <end position="58"/>
    </location>
</feature>
<keyword evidence="4" id="KW-1185">Reference proteome</keyword>
<dbReference type="Proteomes" id="UP000244225">
    <property type="component" value="Unassembled WGS sequence"/>
</dbReference>
<evidence type="ECO:0000313" key="4">
    <source>
        <dbReference type="Proteomes" id="UP000244225"/>
    </source>
</evidence>
<feature type="compositionally biased region" description="Basic and acidic residues" evidence="1">
    <location>
        <begin position="24"/>
        <end position="36"/>
    </location>
</feature>
<protein>
    <submittedName>
        <fullName evidence="3">Uncharacterized protein</fullName>
    </submittedName>
</protein>
<comment type="caution">
    <text evidence="3">The sequence shown here is derived from an EMBL/GenBank/DDBJ whole genome shotgun (WGS) entry which is preliminary data.</text>
</comment>